<dbReference type="Proteomes" id="UP000588068">
    <property type="component" value="Unassembled WGS sequence"/>
</dbReference>
<evidence type="ECO:0000313" key="5">
    <source>
        <dbReference type="EMBL" id="MBB6094620.1"/>
    </source>
</evidence>
<dbReference type="Gene3D" id="3.20.20.450">
    <property type="entry name" value="EAL domain"/>
    <property type="match status" value="1"/>
</dbReference>
<dbReference type="InterPro" id="IPR001633">
    <property type="entry name" value="EAL_dom"/>
</dbReference>
<gene>
    <name evidence="5" type="ORF">HNQ60_003507</name>
</gene>
<dbReference type="RefSeq" id="WP_184334031.1">
    <property type="nucleotide sequence ID" value="NZ_JACHHZ010000004.1"/>
</dbReference>
<accession>A0A841HQW5</accession>
<dbReference type="InterPro" id="IPR043128">
    <property type="entry name" value="Rev_trsase/Diguanyl_cyclase"/>
</dbReference>
<dbReference type="InterPro" id="IPR000160">
    <property type="entry name" value="GGDEF_dom"/>
</dbReference>
<dbReference type="SUPFAM" id="SSF55073">
    <property type="entry name" value="Nucleotide cyclase"/>
    <property type="match status" value="1"/>
</dbReference>
<dbReference type="InterPro" id="IPR029787">
    <property type="entry name" value="Nucleotide_cyclase"/>
</dbReference>
<dbReference type="InterPro" id="IPR000644">
    <property type="entry name" value="CBS_dom"/>
</dbReference>
<dbReference type="PANTHER" id="PTHR33121:SF76">
    <property type="entry name" value="SIGNALING PROTEIN"/>
    <property type="match status" value="1"/>
</dbReference>
<dbReference type="PROSITE" id="PS50887">
    <property type="entry name" value="GGDEF"/>
    <property type="match status" value="1"/>
</dbReference>
<dbReference type="InterPro" id="IPR050706">
    <property type="entry name" value="Cyclic-di-GMP_PDE-like"/>
</dbReference>
<proteinExistence type="predicted"/>
<dbReference type="SUPFAM" id="SSF54631">
    <property type="entry name" value="CBS-domain pair"/>
    <property type="match status" value="1"/>
</dbReference>
<dbReference type="EMBL" id="JACHHZ010000004">
    <property type="protein sequence ID" value="MBB6094620.1"/>
    <property type="molecule type" value="Genomic_DNA"/>
</dbReference>
<comment type="caution">
    <text evidence="5">The sequence shown here is derived from an EMBL/GenBank/DDBJ whole genome shotgun (WGS) entry which is preliminary data.</text>
</comment>
<dbReference type="GO" id="GO:0071111">
    <property type="term" value="F:cyclic-guanylate-specific phosphodiesterase activity"/>
    <property type="evidence" value="ECO:0007669"/>
    <property type="project" value="InterPro"/>
</dbReference>
<evidence type="ECO:0000259" key="3">
    <source>
        <dbReference type="PROSITE" id="PS50887"/>
    </source>
</evidence>
<dbReference type="SMART" id="SM00267">
    <property type="entry name" value="GGDEF"/>
    <property type="match status" value="1"/>
</dbReference>
<feature type="domain" description="GGDEF" evidence="3">
    <location>
        <begin position="437"/>
        <end position="588"/>
    </location>
</feature>
<dbReference type="Pfam" id="PF00563">
    <property type="entry name" value="EAL"/>
    <property type="match status" value="1"/>
</dbReference>
<protein>
    <submittedName>
        <fullName evidence="5">Diguanylate cyclase (GGDEF)-like protein</fullName>
    </submittedName>
</protein>
<dbReference type="Pfam" id="PF00990">
    <property type="entry name" value="GGDEF"/>
    <property type="match status" value="1"/>
</dbReference>
<name>A0A841HQW5_9GAMM</name>
<dbReference type="SUPFAM" id="SSF141868">
    <property type="entry name" value="EAL domain-like"/>
    <property type="match status" value="1"/>
</dbReference>
<dbReference type="Gene3D" id="3.10.580.10">
    <property type="entry name" value="CBS-domain"/>
    <property type="match status" value="1"/>
</dbReference>
<evidence type="ECO:0000256" key="1">
    <source>
        <dbReference type="PROSITE-ProRule" id="PRU00703"/>
    </source>
</evidence>
<dbReference type="Gene3D" id="3.30.70.270">
    <property type="match status" value="1"/>
</dbReference>
<dbReference type="NCBIfam" id="TIGR00254">
    <property type="entry name" value="GGDEF"/>
    <property type="match status" value="1"/>
</dbReference>
<dbReference type="InterPro" id="IPR035919">
    <property type="entry name" value="EAL_sf"/>
</dbReference>
<dbReference type="InterPro" id="IPR046342">
    <property type="entry name" value="CBS_dom_sf"/>
</dbReference>
<dbReference type="PANTHER" id="PTHR33121">
    <property type="entry name" value="CYCLIC DI-GMP PHOSPHODIESTERASE PDEF"/>
    <property type="match status" value="1"/>
</dbReference>
<evidence type="ECO:0000259" key="4">
    <source>
        <dbReference type="PROSITE" id="PS51371"/>
    </source>
</evidence>
<feature type="domain" description="CBS" evidence="4">
    <location>
        <begin position="281"/>
        <end position="338"/>
    </location>
</feature>
<dbReference type="PROSITE" id="PS51371">
    <property type="entry name" value="CBS"/>
    <property type="match status" value="1"/>
</dbReference>
<keyword evidence="6" id="KW-1185">Reference proteome</keyword>
<dbReference type="PROSITE" id="PS50883">
    <property type="entry name" value="EAL"/>
    <property type="match status" value="1"/>
</dbReference>
<feature type="domain" description="EAL" evidence="2">
    <location>
        <begin position="16"/>
        <end position="266"/>
    </location>
</feature>
<evidence type="ECO:0000313" key="6">
    <source>
        <dbReference type="Proteomes" id="UP000588068"/>
    </source>
</evidence>
<evidence type="ECO:0000259" key="2">
    <source>
        <dbReference type="PROSITE" id="PS50883"/>
    </source>
</evidence>
<dbReference type="Pfam" id="PF00571">
    <property type="entry name" value="CBS"/>
    <property type="match status" value="1"/>
</dbReference>
<organism evidence="5 6">
    <name type="scientific">Povalibacter uvarum</name>
    <dbReference type="NCBI Taxonomy" id="732238"/>
    <lineage>
        <taxon>Bacteria</taxon>
        <taxon>Pseudomonadati</taxon>
        <taxon>Pseudomonadota</taxon>
        <taxon>Gammaproteobacteria</taxon>
        <taxon>Steroidobacterales</taxon>
        <taxon>Steroidobacteraceae</taxon>
        <taxon>Povalibacter</taxon>
    </lineage>
</organism>
<dbReference type="AlphaFoldDB" id="A0A841HQW5"/>
<dbReference type="SMART" id="SM00052">
    <property type="entry name" value="EAL"/>
    <property type="match status" value="1"/>
</dbReference>
<dbReference type="CDD" id="cd01949">
    <property type="entry name" value="GGDEF"/>
    <property type="match status" value="1"/>
</dbReference>
<reference evidence="5 6" key="1">
    <citation type="submission" date="2020-08" db="EMBL/GenBank/DDBJ databases">
        <title>Genomic Encyclopedia of Type Strains, Phase IV (KMG-IV): sequencing the most valuable type-strain genomes for metagenomic binning, comparative biology and taxonomic classification.</title>
        <authorList>
            <person name="Goeker M."/>
        </authorList>
    </citation>
    <scope>NUCLEOTIDE SEQUENCE [LARGE SCALE GENOMIC DNA]</scope>
    <source>
        <strain evidence="5 6">DSM 26723</strain>
    </source>
</reference>
<sequence>MSDVRQDSPTLRLRRLDASTYELTELMRDGRLATLFQPIVDPRSRGICGFEALTRGPSDSWLHSPQNLFEAARRAGVKVELDFVCMQNAFKRFVAARVAGQLFINVSPDSIYEEANFANRFLGYAKDAELAPDRIVIELTEESLLDDYARLRSALQRLRDAGCSIAIDDLGAGSSGLRTWSELKPDFVKIDRYFVSGIDADATKLEFVRSILDMGRAIGCRVIAEGVETDRECRELVDLGLDRLQGHLFGRPSAAPMAVLQQIESLDRSIVANGALCADHIAVYSPPVSPDMRVTDVADLFHQSPEQQTLAVVRDGRPVGVVRRNDLFALLAKPLHPEIYNKKPVSSVMESPTLLIDGQLRLEQVSRLVTQKGKMRLTEEFVITRDGMYHGLGQTIDLLRLITDQQLQAAKHSNPLTLLPGNGAIRSCIDRLIEAERRFVVAYFDLDSFKPYNDVFGYAQGDQVILYLSGLLKSSFSTRLDFIGHIGGDDFVVVMRCADWRERIIRVLEQFSAAVAGFYSPEHAAAGHITATDRDGNARDYALLTLSVAALDSRTVGATSADAIAHLLAHVKKLAKQREGNSFVLRSGERVVDLMQGQHSVQHLTNDTDILAVQAQEQMVG</sequence>
<keyword evidence="1" id="KW-0129">CBS domain</keyword>
<dbReference type="CDD" id="cd01948">
    <property type="entry name" value="EAL"/>
    <property type="match status" value="1"/>
</dbReference>